<evidence type="ECO:0000313" key="3">
    <source>
        <dbReference type="Proteomes" id="UP001357223"/>
    </source>
</evidence>
<dbReference type="PANTHER" id="PTHR36837">
    <property type="entry name" value="POLY(3-HYDROXYALKANOATE) POLYMERASE SUBUNIT PHAC"/>
    <property type="match status" value="1"/>
</dbReference>
<reference evidence="2 3" key="1">
    <citation type="submission" date="2023-10" db="EMBL/GenBank/DDBJ databases">
        <title>Niallia locisalis sp.nov. isolated from a salt pond sample.</title>
        <authorList>
            <person name="Li X.-J."/>
            <person name="Dong L."/>
        </authorList>
    </citation>
    <scope>NUCLEOTIDE SEQUENCE [LARGE SCALE GENOMIC DNA]</scope>
    <source>
        <strain evidence="2 3">DSM 29761</strain>
    </source>
</reference>
<feature type="domain" description="AB hydrolase-1" evidence="1">
    <location>
        <begin position="80"/>
        <end position="332"/>
    </location>
</feature>
<keyword evidence="3" id="KW-1185">Reference proteome</keyword>
<keyword evidence="2" id="KW-0378">Hydrolase</keyword>
<dbReference type="InterPro" id="IPR051321">
    <property type="entry name" value="PHA/PHB_synthase"/>
</dbReference>
<dbReference type="PANTHER" id="PTHR36837:SF2">
    <property type="entry name" value="POLY(3-HYDROXYALKANOATE) POLYMERASE SUBUNIT PHAC"/>
    <property type="match status" value="1"/>
</dbReference>
<organism evidence="2 3">
    <name type="scientific">Niallia oryzisoli</name>
    <dbReference type="NCBI Taxonomy" id="1737571"/>
    <lineage>
        <taxon>Bacteria</taxon>
        <taxon>Bacillati</taxon>
        <taxon>Bacillota</taxon>
        <taxon>Bacilli</taxon>
        <taxon>Bacillales</taxon>
        <taxon>Bacillaceae</taxon>
        <taxon>Niallia</taxon>
    </lineage>
</organism>
<dbReference type="RefSeq" id="WP_338451051.1">
    <property type="nucleotide sequence ID" value="NZ_CP137640.1"/>
</dbReference>
<dbReference type="EMBL" id="CP137640">
    <property type="protein sequence ID" value="WVX82147.1"/>
    <property type="molecule type" value="Genomic_DNA"/>
</dbReference>
<evidence type="ECO:0000259" key="1">
    <source>
        <dbReference type="Pfam" id="PF00561"/>
    </source>
</evidence>
<protein>
    <submittedName>
        <fullName evidence="2">Alpha/beta fold hydrolase</fullName>
    </submittedName>
</protein>
<proteinExistence type="predicted"/>
<accession>A0ABZ2CJI7</accession>
<gene>
    <name evidence="2" type="ORF">R4Z09_03770</name>
</gene>
<dbReference type="Gene3D" id="3.40.50.1820">
    <property type="entry name" value="alpha/beta hydrolase"/>
    <property type="match status" value="1"/>
</dbReference>
<evidence type="ECO:0000313" key="2">
    <source>
        <dbReference type="EMBL" id="WVX82147.1"/>
    </source>
</evidence>
<dbReference type="GO" id="GO:0016787">
    <property type="term" value="F:hydrolase activity"/>
    <property type="evidence" value="ECO:0007669"/>
    <property type="project" value="UniProtKB-KW"/>
</dbReference>
<dbReference type="Pfam" id="PF00561">
    <property type="entry name" value="Abhydrolase_1"/>
    <property type="match status" value="1"/>
</dbReference>
<dbReference type="Proteomes" id="UP001357223">
    <property type="component" value="Chromosome"/>
</dbReference>
<dbReference type="SUPFAM" id="SSF53474">
    <property type="entry name" value="alpha/beta-Hydrolases"/>
    <property type="match status" value="1"/>
</dbReference>
<dbReference type="InterPro" id="IPR029058">
    <property type="entry name" value="AB_hydrolase_fold"/>
</dbReference>
<dbReference type="InterPro" id="IPR000073">
    <property type="entry name" value="AB_hydrolase_1"/>
</dbReference>
<name>A0ABZ2CJI7_9BACI</name>
<sequence length="358" mass="40530">MSTNPLIDLFSSFDYKKEQKRWNRFCNILNEPEPKVGQTPRKVVWQKNKTTLWHYPAEEKKHEVPVLLVYSLFNKPFIFDLAPGASIIEALVKAGYDVYLLDWGIPGYEDKGITIDDYIADYLQKGVKRVLRHSNADEISIIGYCLGGTMTAMYTAIADEAVKNLIVAAVPVDFSVSAVPVEWVEGLRNGVFSMDRFIDVYSLIPSYYVGGMFQAVSSPINNSPYVTLLNRAHDDKFVEKWQRMNKWTNEHVPVTGEAFRQFTNDLIKDNKLIKGEMTVRGEKVDLAKIKSNLLVISSKKDHLVPKEQSLPLLDAVSSEDKTSELVDAGHVSLTLTSQFATVIDSWLSERSRSLQKTK</sequence>